<feature type="region of interest" description="Disordered" evidence="1">
    <location>
        <begin position="1"/>
        <end position="100"/>
    </location>
</feature>
<evidence type="ECO:0000313" key="3">
    <source>
        <dbReference type="Proteomes" id="UP000749559"/>
    </source>
</evidence>
<sequence length="128" mass="13909">MESDSSKNPSSQDLDSLVASSTDVSQDSSATLKPNDQSSENSGTITPKDDNNDLDINASDENQVNNDTDTNGNMNDEAQQDDADDRYAQAPNLDTIREESEKIPALEKEVIIVSKDDTESIRCNLLLA</sequence>
<dbReference type="Proteomes" id="UP000749559">
    <property type="component" value="Unassembled WGS sequence"/>
</dbReference>
<evidence type="ECO:0000313" key="2">
    <source>
        <dbReference type="EMBL" id="CAH1790114.1"/>
    </source>
</evidence>
<feature type="compositionally biased region" description="Polar residues" evidence="1">
    <location>
        <begin position="1"/>
        <end position="45"/>
    </location>
</feature>
<comment type="caution">
    <text evidence="2">The sequence shown here is derived from an EMBL/GenBank/DDBJ whole genome shotgun (WGS) entry which is preliminary data.</text>
</comment>
<keyword evidence="3" id="KW-1185">Reference proteome</keyword>
<dbReference type="AlphaFoldDB" id="A0A8J1XS62"/>
<evidence type="ECO:0000256" key="1">
    <source>
        <dbReference type="SAM" id="MobiDB-lite"/>
    </source>
</evidence>
<reference evidence="2" key="1">
    <citation type="submission" date="2022-03" db="EMBL/GenBank/DDBJ databases">
        <authorList>
            <person name="Martin C."/>
        </authorList>
    </citation>
    <scope>NUCLEOTIDE SEQUENCE</scope>
</reference>
<organism evidence="2 3">
    <name type="scientific">Owenia fusiformis</name>
    <name type="common">Polychaete worm</name>
    <dbReference type="NCBI Taxonomy" id="6347"/>
    <lineage>
        <taxon>Eukaryota</taxon>
        <taxon>Metazoa</taxon>
        <taxon>Spiralia</taxon>
        <taxon>Lophotrochozoa</taxon>
        <taxon>Annelida</taxon>
        <taxon>Polychaeta</taxon>
        <taxon>Sedentaria</taxon>
        <taxon>Canalipalpata</taxon>
        <taxon>Sabellida</taxon>
        <taxon>Oweniida</taxon>
        <taxon>Oweniidae</taxon>
        <taxon>Owenia</taxon>
    </lineage>
</organism>
<accession>A0A8J1XS62</accession>
<feature type="compositionally biased region" description="Low complexity" evidence="1">
    <location>
        <begin position="65"/>
        <end position="76"/>
    </location>
</feature>
<protein>
    <submittedName>
        <fullName evidence="2">Uncharacterized protein</fullName>
    </submittedName>
</protein>
<name>A0A8J1XS62_OWEFU</name>
<dbReference type="EMBL" id="CAIIXF020000007">
    <property type="protein sequence ID" value="CAH1790114.1"/>
    <property type="molecule type" value="Genomic_DNA"/>
</dbReference>
<proteinExistence type="predicted"/>
<gene>
    <name evidence="2" type="ORF">OFUS_LOCUS15367</name>
</gene>